<dbReference type="OrthoDB" id="2591449at2759"/>
<proteinExistence type="predicted"/>
<gene>
    <name evidence="2" type="ORF">EXIGLDRAFT_756458</name>
</gene>
<accession>A0A165B9J0</accession>
<dbReference type="EMBL" id="KV426518">
    <property type="protein sequence ID" value="KZV80131.1"/>
    <property type="molecule type" value="Genomic_DNA"/>
</dbReference>
<keyword evidence="3" id="KW-1185">Reference proteome</keyword>
<feature type="region of interest" description="Disordered" evidence="1">
    <location>
        <begin position="252"/>
        <end position="350"/>
    </location>
</feature>
<reference evidence="2 3" key="1">
    <citation type="journal article" date="2016" name="Mol. Biol. Evol.">
        <title>Comparative Genomics of Early-Diverging Mushroom-Forming Fungi Provides Insights into the Origins of Lignocellulose Decay Capabilities.</title>
        <authorList>
            <person name="Nagy L.G."/>
            <person name="Riley R."/>
            <person name="Tritt A."/>
            <person name="Adam C."/>
            <person name="Daum C."/>
            <person name="Floudas D."/>
            <person name="Sun H."/>
            <person name="Yadav J.S."/>
            <person name="Pangilinan J."/>
            <person name="Larsson K.H."/>
            <person name="Matsuura K."/>
            <person name="Barry K."/>
            <person name="Labutti K."/>
            <person name="Kuo R."/>
            <person name="Ohm R.A."/>
            <person name="Bhattacharya S.S."/>
            <person name="Shirouzu T."/>
            <person name="Yoshinaga Y."/>
            <person name="Martin F.M."/>
            <person name="Grigoriev I.V."/>
            <person name="Hibbett D.S."/>
        </authorList>
    </citation>
    <scope>NUCLEOTIDE SEQUENCE [LARGE SCALE GENOMIC DNA]</scope>
    <source>
        <strain evidence="2 3">HHB12029</strain>
    </source>
</reference>
<evidence type="ECO:0000313" key="3">
    <source>
        <dbReference type="Proteomes" id="UP000077266"/>
    </source>
</evidence>
<dbReference type="STRING" id="1314781.A0A165B9J0"/>
<feature type="compositionally biased region" description="Polar residues" evidence="1">
    <location>
        <begin position="59"/>
        <end position="69"/>
    </location>
</feature>
<dbReference type="Proteomes" id="UP000077266">
    <property type="component" value="Unassembled WGS sequence"/>
</dbReference>
<name>A0A165B9J0_EXIGL</name>
<dbReference type="AlphaFoldDB" id="A0A165B9J0"/>
<sequence length="350" mass="37212">MGGPADGKRRRRRSSGGSVGSTGSGRISFAAFGGAFTPIHAPQPQHANARPNFHARKGSQGSIASTPSRPYTPVELVQIAHDATHPTTPSADPFSSPLADDVLLPFLDRPQEVAALIATPPTAKLFALLAKTLPTEDAPKDASPAKWSYSQLEHWLTVVDRKEADDVAWNSSVRACVAPRSELVWERIKGAFGVPPELEPDVGPAAGMPDDLYVDIEPVFLDDSPESPDGAIAEDPVDAKAAEAIQGLRILNSPTFPMDSPQLGAVDKDPRPKPISAHPHVAPRPHFPNSFSDVNVNERPPLLSRHSSGSRPASPVPSPGSNYAHFVAQRLLNNSSPASRMRAAANGTHE</sequence>
<dbReference type="InParanoid" id="A0A165B9J0"/>
<evidence type="ECO:0000256" key="1">
    <source>
        <dbReference type="SAM" id="MobiDB-lite"/>
    </source>
</evidence>
<organism evidence="2 3">
    <name type="scientific">Exidia glandulosa HHB12029</name>
    <dbReference type="NCBI Taxonomy" id="1314781"/>
    <lineage>
        <taxon>Eukaryota</taxon>
        <taxon>Fungi</taxon>
        <taxon>Dikarya</taxon>
        <taxon>Basidiomycota</taxon>
        <taxon>Agaricomycotina</taxon>
        <taxon>Agaricomycetes</taxon>
        <taxon>Auriculariales</taxon>
        <taxon>Exidiaceae</taxon>
        <taxon>Exidia</taxon>
    </lineage>
</organism>
<feature type="region of interest" description="Disordered" evidence="1">
    <location>
        <begin position="1"/>
        <end position="70"/>
    </location>
</feature>
<evidence type="ECO:0000313" key="2">
    <source>
        <dbReference type="EMBL" id="KZV80131.1"/>
    </source>
</evidence>
<protein>
    <submittedName>
        <fullName evidence="2">Uncharacterized protein</fullName>
    </submittedName>
</protein>